<dbReference type="GO" id="GO:0016746">
    <property type="term" value="F:acyltransferase activity"/>
    <property type="evidence" value="ECO:0007669"/>
    <property type="project" value="UniProtKB-KW"/>
</dbReference>
<dbReference type="InterPro" id="IPR001078">
    <property type="entry name" value="2-oxoacid_DH_actylTfrase"/>
</dbReference>
<organism evidence="10 11">
    <name type="scientific">Citricoccus muralis</name>
    <dbReference type="NCBI Taxonomy" id="169134"/>
    <lineage>
        <taxon>Bacteria</taxon>
        <taxon>Bacillati</taxon>
        <taxon>Actinomycetota</taxon>
        <taxon>Actinomycetes</taxon>
        <taxon>Micrococcales</taxon>
        <taxon>Micrococcaceae</taxon>
        <taxon>Citricoccus</taxon>
    </lineage>
</organism>
<comment type="similarity">
    <text evidence="2 6">Belongs to the 2-oxoacid dehydrogenase family.</text>
</comment>
<dbReference type="Gene3D" id="3.30.559.10">
    <property type="entry name" value="Chloramphenicol acetyltransferase-like domain"/>
    <property type="match status" value="1"/>
</dbReference>
<dbReference type="SUPFAM" id="SSF52777">
    <property type="entry name" value="CoA-dependent acyltransferases"/>
    <property type="match status" value="1"/>
</dbReference>
<evidence type="ECO:0000256" key="7">
    <source>
        <dbReference type="SAM" id="MobiDB-lite"/>
    </source>
</evidence>
<dbReference type="Pfam" id="PF02817">
    <property type="entry name" value="E3_binding"/>
    <property type="match status" value="1"/>
</dbReference>
<feature type="domain" description="Peripheral subunit-binding (PSBD)" evidence="9">
    <location>
        <begin position="167"/>
        <end position="204"/>
    </location>
</feature>
<evidence type="ECO:0000256" key="4">
    <source>
        <dbReference type="ARBA" id="ARBA00022823"/>
    </source>
</evidence>
<feature type="compositionally biased region" description="Low complexity" evidence="7">
    <location>
        <begin position="146"/>
        <end position="163"/>
    </location>
</feature>
<dbReference type="InterPro" id="IPR023213">
    <property type="entry name" value="CAT-like_dom_sf"/>
</dbReference>
<dbReference type="InterPro" id="IPR011053">
    <property type="entry name" value="Single_hybrid_motif"/>
</dbReference>
<dbReference type="SUPFAM" id="SSF51230">
    <property type="entry name" value="Single hybrid motif"/>
    <property type="match status" value="1"/>
</dbReference>
<dbReference type="InterPro" id="IPR000089">
    <property type="entry name" value="Biotin_lipoyl"/>
</dbReference>
<evidence type="ECO:0000256" key="6">
    <source>
        <dbReference type="RuleBase" id="RU003423"/>
    </source>
</evidence>
<evidence type="ECO:0000256" key="1">
    <source>
        <dbReference type="ARBA" id="ARBA00001938"/>
    </source>
</evidence>
<keyword evidence="3 6" id="KW-0808">Transferase</keyword>
<dbReference type="CDD" id="cd06849">
    <property type="entry name" value="lipoyl_domain"/>
    <property type="match status" value="1"/>
</dbReference>
<dbReference type="PANTHER" id="PTHR43178:SF5">
    <property type="entry name" value="LIPOAMIDE ACYLTRANSFERASE COMPONENT OF BRANCHED-CHAIN ALPHA-KETO ACID DEHYDROGENASE COMPLEX, MITOCHONDRIAL"/>
    <property type="match status" value="1"/>
</dbReference>
<dbReference type="RefSeq" id="WP_278157132.1">
    <property type="nucleotide sequence ID" value="NZ_CP121252.1"/>
</dbReference>
<feature type="domain" description="Lipoyl-binding" evidence="8">
    <location>
        <begin position="2"/>
        <end position="77"/>
    </location>
</feature>
<dbReference type="PROSITE" id="PS50968">
    <property type="entry name" value="BIOTINYL_LIPOYL"/>
    <property type="match status" value="1"/>
</dbReference>
<dbReference type="InterPro" id="IPR004167">
    <property type="entry name" value="PSBD"/>
</dbReference>
<dbReference type="InterPro" id="IPR050743">
    <property type="entry name" value="2-oxoacid_DH_E2_comp"/>
</dbReference>
<dbReference type="SUPFAM" id="SSF47005">
    <property type="entry name" value="Peripheral subunit-binding domain of 2-oxo acid dehydrogenase complex"/>
    <property type="match status" value="1"/>
</dbReference>
<keyword evidence="5 6" id="KW-0012">Acyltransferase</keyword>
<evidence type="ECO:0000313" key="11">
    <source>
        <dbReference type="Proteomes" id="UP001219037"/>
    </source>
</evidence>
<comment type="cofactor">
    <cofactor evidence="1 6">
        <name>(R)-lipoate</name>
        <dbReference type="ChEBI" id="CHEBI:83088"/>
    </cofactor>
</comment>
<dbReference type="Proteomes" id="UP001219037">
    <property type="component" value="Chromosome"/>
</dbReference>
<dbReference type="PANTHER" id="PTHR43178">
    <property type="entry name" value="DIHYDROLIPOAMIDE ACETYLTRANSFERASE COMPONENT OF PYRUVATE DEHYDROGENASE COMPLEX"/>
    <property type="match status" value="1"/>
</dbReference>
<sequence>MAQTFDLPDLGEGLTEAELVRWLVAEGDVVVVDQPIAEVETAKALVEVPCPYAGTVLTLHGAEGETMLVDAPLITVGDPEAATGKSTEQPGALSYREEEQAGVKPERGPGGDGAEGNADDEGSGSVLIGYGTTGAKATGRTRARKTSAPAPAALASTGASTGRAPRVISPLVRGLARRHGLDLAAVQGSGPDGLILRADVEAAVSAASSTTGAAAGAATVAAGAPVPSGEVDSRSGLAIAERIPVKGVRKMVAEQMVRSRRTIPEATAWLDVDVTKLVELRAELKAQDASAAPSLLALIARFTTAALQRYPVMNSRVVGEGDTGEEILHFDGINLGLAAQTDRGLVVPAIEHAEKLSARELNTAIAELVGKARDGKCTPAELTRGTFTLNNYGVFGTDGAAAIINAPEVAILGVGRIIDRPWVVEGEILVRKVTELTLSFDHRVTDGGTASAFLTMVARAMENPASALADL</sequence>
<evidence type="ECO:0000256" key="3">
    <source>
        <dbReference type="ARBA" id="ARBA00022679"/>
    </source>
</evidence>
<evidence type="ECO:0000313" key="10">
    <source>
        <dbReference type="EMBL" id="WFP15954.1"/>
    </source>
</evidence>
<dbReference type="Gene3D" id="2.40.50.100">
    <property type="match status" value="1"/>
</dbReference>
<evidence type="ECO:0000259" key="8">
    <source>
        <dbReference type="PROSITE" id="PS50968"/>
    </source>
</evidence>
<dbReference type="EC" id="2.3.1.-" evidence="6"/>
<name>A0ABY8H495_9MICC</name>
<keyword evidence="11" id="KW-1185">Reference proteome</keyword>
<feature type="region of interest" description="Disordered" evidence="7">
    <location>
        <begin position="78"/>
        <end position="163"/>
    </location>
</feature>
<dbReference type="Pfam" id="PF00198">
    <property type="entry name" value="2-oxoacid_dh"/>
    <property type="match status" value="1"/>
</dbReference>
<protein>
    <recommendedName>
        <fullName evidence="6">Dihydrolipoamide acetyltransferase component of pyruvate dehydrogenase complex</fullName>
        <ecNumber evidence="6">2.3.1.-</ecNumber>
    </recommendedName>
</protein>
<dbReference type="EMBL" id="CP121252">
    <property type="protein sequence ID" value="WFP15954.1"/>
    <property type="molecule type" value="Genomic_DNA"/>
</dbReference>
<keyword evidence="4 6" id="KW-0450">Lipoyl</keyword>
<accession>A0ABY8H495</accession>
<reference evidence="10 11" key="1">
    <citation type="submission" date="2023-04" db="EMBL/GenBank/DDBJ databases">
        <title>Funneling lignin-derived compounds into biodiesel using alkali-halophilic Citricoccus sp. P2.</title>
        <authorList>
            <person name="Luo C.-B."/>
        </authorList>
    </citation>
    <scope>NUCLEOTIDE SEQUENCE [LARGE SCALE GENOMIC DNA]</scope>
    <source>
        <strain evidence="10 11">P2</strain>
    </source>
</reference>
<feature type="compositionally biased region" description="Basic and acidic residues" evidence="7">
    <location>
        <begin position="95"/>
        <end position="109"/>
    </location>
</feature>
<evidence type="ECO:0000259" key="9">
    <source>
        <dbReference type="PROSITE" id="PS51826"/>
    </source>
</evidence>
<dbReference type="Pfam" id="PF00364">
    <property type="entry name" value="Biotin_lipoyl"/>
    <property type="match status" value="1"/>
</dbReference>
<evidence type="ECO:0000256" key="5">
    <source>
        <dbReference type="ARBA" id="ARBA00023315"/>
    </source>
</evidence>
<dbReference type="Gene3D" id="4.10.320.10">
    <property type="entry name" value="E3-binding domain"/>
    <property type="match status" value="1"/>
</dbReference>
<dbReference type="PROSITE" id="PS51826">
    <property type="entry name" value="PSBD"/>
    <property type="match status" value="1"/>
</dbReference>
<dbReference type="InterPro" id="IPR036625">
    <property type="entry name" value="E3-bd_dom_sf"/>
</dbReference>
<gene>
    <name evidence="10" type="ORF">P8192_11195</name>
</gene>
<proteinExistence type="inferred from homology"/>
<evidence type="ECO:0000256" key="2">
    <source>
        <dbReference type="ARBA" id="ARBA00007317"/>
    </source>
</evidence>